<dbReference type="Proteomes" id="UP000824041">
    <property type="component" value="Unassembled WGS sequence"/>
</dbReference>
<organism evidence="2 3">
    <name type="scientific">Candidatus Blautia faecigallinarum</name>
    <dbReference type="NCBI Taxonomy" id="2838488"/>
    <lineage>
        <taxon>Bacteria</taxon>
        <taxon>Bacillati</taxon>
        <taxon>Bacillota</taxon>
        <taxon>Clostridia</taxon>
        <taxon>Lachnospirales</taxon>
        <taxon>Lachnospiraceae</taxon>
        <taxon>Blautia</taxon>
    </lineage>
</organism>
<protein>
    <submittedName>
        <fullName evidence="2">Sodium:proton antiporter</fullName>
    </submittedName>
</protein>
<feature type="transmembrane region" description="Helical" evidence="1">
    <location>
        <begin position="12"/>
        <end position="31"/>
    </location>
</feature>
<accession>A0A9D2IS95</accession>
<dbReference type="AlphaFoldDB" id="A0A9D2IS95"/>
<feature type="transmembrane region" description="Helical" evidence="1">
    <location>
        <begin position="305"/>
        <end position="325"/>
    </location>
</feature>
<feature type="transmembrane region" description="Helical" evidence="1">
    <location>
        <begin position="462"/>
        <end position="485"/>
    </location>
</feature>
<evidence type="ECO:0000256" key="1">
    <source>
        <dbReference type="SAM" id="Phobius"/>
    </source>
</evidence>
<feature type="transmembrane region" description="Helical" evidence="1">
    <location>
        <begin position="74"/>
        <end position="95"/>
    </location>
</feature>
<gene>
    <name evidence="2" type="ORF">IAA21_01220</name>
</gene>
<comment type="caution">
    <text evidence="2">The sequence shown here is derived from an EMBL/GenBank/DDBJ whole genome shotgun (WGS) entry which is preliminary data.</text>
</comment>
<feature type="transmembrane region" description="Helical" evidence="1">
    <location>
        <begin position="346"/>
        <end position="364"/>
    </location>
</feature>
<keyword evidence="1" id="KW-0812">Transmembrane</keyword>
<dbReference type="InterPro" id="IPR031566">
    <property type="entry name" value="CitMHS_2"/>
</dbReference>
<sequence>MALEVTILKKFATIITILFYVLLLCPVNVWAAESTGGSAAVPVWLCIPFAGLLLCIAVMPLVKGEWWESHQPLVVLLWILVMAVPFAVIYGAGGMAETVLECTVNDYLTFIILLFGLFCVSGNITMEGDFAGSPRVNVGLLTLGTFLASCIGTTGASMLMVRPVLKMNSWRRRKSHIMIFFIFLVSNMGGILTPIGDPPLLMGFMRGVPFFWSLHLFPVLLFNMVILLFLFYHVDKRMYRKDIAEGRKPDISRPGTQFRIDGLHNLIFLLMIVGAVILSGVLPGLEAFQDSAGNVLGIHIFKDVTLGFPSVIEIVIILIAAGLSFKTTPKEIRTRNHFTWGAIKEVAVLFIGIFITMQPALMLLRQVGPNLGLDQPYQLFWSTGALSSFLDNTPTYLVFLTTAGTLGFTSGIATSLGTVPVHLLSAISCGAVFMGANTYIGNAPNFMVKSISDENGVNMPSFFGYMLWSLGFLIPVFILDMLVFFL</sequence>
<keyword evidence="1" id="KW-0472">Membrane</keyword>
<name>A0A9D2IS95_9FIRM</name>
<reference evidence="2" key="2">
    <citation type="submission" date="2021-04" db="EMBL/GenBank/DDBJ databases">
        <authorList>
            <person name="Gilroy R."/>
        </authorList>
    </citation>
    <scope>NUCLEOTIDE SEQUENCE</scope>
    <source>
        <strain evidence="2">14324</strain>
    </source>
</reference>
<feature type="transmembrane region" description="Helical" evidence="1">
    <location>
        <begin position="43"/>
        <end position="62"/>
    </location>
</feature>
<feature type="transmembrane region" description="Helical" evidence="1">
    <location>
        <begin position="138"/>
        <end position="165"/>
    </location>
</feature>
<keyword evidence="1" id="KW-1133">Transmembrane helix</keyword>
<feature type="transmembrane region" description="Helical" evidence="1">
    <location>
        <begin position="423"/>
        <end position="442"/>
    </location>
</feature>
<feature type="transmembrane region" description="Helical" evidence="1">
    <location>
        <begin position="210"/>
        <end position="232"/>
    </location>
</feature>
<feature type="transmembrane region" description="Helical" evidence="1">
    <location>
        <begin position="266"/>
        <end position="285"/>
    </location>
</feature>
<dbReference type="Pfam" id="PF16980">
    <property type="entry name" value="CitMHS_2"/>
    <property type="match status" value="1"/>
</dbReference>
<dbReference type="EMBL" id="DXBU01000016">
    <property type="protein sequence ID" value="HIZ21404.1"/>
    <property type="molecule type" value="Genomic_DNA"/>
</dbReference>
<evidence type="ECO:0000313" key="2">
    <source>
        <dbReference type="EMBL" id="HIZ21404.1"/>
    </source>
</evidence>
<proteinExistence type="predicted"/>
<feature type="transmembrane region" description="Helical" evidence="1">
    <location>
        <begin position="107"/>
        <end position="126"/>
    </location>
</feature>
<reference evidence="2" key="1">
    <citation type="journal article" date="2021" name="PeerJ">
        <title>Extensive microbial diversity within the chicken gut microbiome revealed by metagenomics and culture.</title>
        <authorList>
            <person name="Gilroy R."/>
            <person name="Ravi A."/>
            <person name="Getino M."/>
            <person name="Pursley I."/>
            <person name="Horton D.L."/>
            <person name="Alikhan N.F."/>
            <person name="Baker D."/>
            <person name="Gharbi K."/>
            <person name="Hall N."/>
            <person name="Watson M."/>
            <person name="Adriaenssens E.M."/>
            <person name="Foster-Nyarko E."/>
            <person name="Jarju S."/>
            <person name="Secka A."/>
            <person name="Antonio M."/>
            <person name="Oren A."/>
            <person name="Chaudhuri R.R."/>
            <person name="La Ragione R."/>
            <person name="Hildebrand F."/>
            <person name="Pallen M.J."/>
        </authorList>
    </citation>
    <scope>NUCLEOTIDE SEQUENCE</scope>
    <source>
        <strain evidence="2">14324</strain>
    </source>
</reference>
<feature type="transmembrane region" description="Helical" evidence="1">
    <location>
        <begin position="177"/>
        <end position="195"/>
    </location>
</feature>
<evidence type="ECO:0000313" key="3">
    <source>
        <dbReference type="Proteomes" id="UP000824041"/>
    </source>
</evidence>
<feature type="transmembrane region" description="Helical" evidence="1">
    <location>
        <begin position="396"/>
        <end position="416"/>
    </location>
</feature>